<accession>A0A0D2ASY1</accession>
<comment type="similarity">
    <text evidence="2 8">Belongs to the ferredoxin--NADP reductase type 1 family.</text>
</comment>
<evidence type="ECO:0000256" key="2">
    <source>
        <dbReference type="ARBA" id="ARBA00008312"/>
    </source>
</evidence>
<feature type="binding site" evidence="9">
    <location>
        <position position="158"/>
    </location>
    <ligand>
        <name>FAD</name>
        <dbReference type="ChEBI" id="CHEBI:57692"/>
    </ligand>
</feature>
<evidence type="ECO:0000256" key="5">
    <source>
        <dbReference type="ARBA" id="ARBA00022857"/>
    </source>
</evidence>
<dbReference type="SUPFAM" id="SSF51971">
    <property type="entry name" value="Nucleotide-binding domain"/>
    <property type="match status" value="1"/>
</dbReference>
<evidence type="ECO:0000256" key="7">
    <source>
        <dbReference type="ARBA" id="ARBA00048933"/>
    </source>
</evidence>
<dbReference type="Gene3D" id="3.50.50.60">
    <property type="entry name" value="FAD/NAD(P)-binding domain"/>
    <property type="match status" value="1"/>
</dbReference>
<keyword evidence="8" id="KW-0496">Mitochondrion</keyword>
<dbReference type="PANTHER" id="PTHR48467:SF1">
    <property type="entry name" value="GLUTAMATE SYNTHASE 1 [NADH], CHLOROPLASTIC-LIKE"/>
    <property type="match status" value="1"/>
</dbReference>
<protein>
    <recommendedName>
        <fullName evidence="8">NADPH:adrenodoxin oxidoreductase, mitochondrial</fullName>
        <ecNumber evidence="8">1.18.1.6</ecNumber>
    </recommendedName>
</protein>
<keyword evidence="3 8" id="KW-0285">Flavoprotein</keyword>
<reference evidence="11 12" key="1">
    <citation type="submission" date="2015-01" db="EMBL/GenBank/DDBJ databases">
        <title>The Genome Sequence of Ochroconis gallopava CBS43764.</title>
        <authorList>
            <consortium name="The Broad Institute Genomics Platform"/>
            <person name="Cuomo C."/>
            <person name="de Hoog S."/>
            <person name="Gorbushina A."/>
            <person name="Stielow B."/>
            <person name="Teixiera M."/>
            <person name="Abouelleil A."/>
            <person name="Chapman S.B."/>
            <person name="Priest M."/>
            <person name="Young S.K."/>
            <person name="Wortman J."/>
            <person name="Nusbaum C."/>
            <person name="Birren B."/>
        </authorList>
    </citation>
    <scope>NUCLEOTIDE SEQUENCE [LARGE SCALE GENOMIC DNA]</scope>
    <source>
        <strain evidence="11 12">CBS 43764</strain>
    </source>
</reference>
<evidence type="ECO:0000256" key="1">
    <source>
        <dbReference type="ARBA" id="ARBA00001974"/>
    </source>
</evidence>
<dbReference type="PRINTS" id="PR00419">
    <property type="entry name" value="ADXRDTASE"/>
</dbReference>
<dbReference type="VEuPathDB" id="FungiDB:PV09_06414"/>
<dbReference type="OrthoDB" id="333024at2759"/>
<dbReference type="Gene3D" id="3.40.50.720">
    <property type="entry name" value="NAD(P)-binding Rossmann-like Domain"/>
    <property type="match status" value="1"/>
</dbReference>
<dbReference type="STRING" id="253628.A0A0D2ASY1"/>
<dbReference type="HOGENOM" id="CLU_024722_3_1_1"/>
<proteinExistence type="inferred from homology"/>
<feature type="binding site" evidence="9">
    <location>
        <position position="114"/>
    </location>
    <ligand>
        <name>FAD</name>
        <dbReference type="ChEBI" id="CHEBI:57692"/>
    </ligand>
</feature>
<dbReference type="RefSeq" id="XP_016212133.1">
    <property type="nucleotide sequence ID" value="XM_016360051.1"/>
</dbReference>
<gene>
    <name evidence="11" type="ORF">PV09_06414</name>
</gene>
<keyword evidence="5 8" id="KW-0521">NADP</keyword>
<evidence type="ECO:0000256" key="4">
    <source>
        <dbReference type="ARBA" id="ARBA00022827"/>
    </source>
</evidence>
<dbReference type="SUPFAM" id="SSF51905">
    <property type="entry name" value="FAD/NAD(P)-binding domain"/>
    <property type="match status" value="1"/>
</dbReference>
<dbReference type="EMBL" id="KN847550">
    <property type="protein sequence ID" value="KIW02264.1"/>
    <property type="molecule type" value="Genomic_DNA"/>
</dbReference>
<comment type="catalytic activity">
    <reaction evidence="7 8">
        <text>2 reduced [adrenodoxin] + NADP(+) + H(+) = 2 oxidized [adrenodoxin] + NADPH</text>
        <dbReference type="Rhea" id="RHEA:42312"/>
        <dbReference type="Rhea" id="RHEA-COMP:9998"/>
        <dbReference type="Rhea" id="RHEA-COMP:9999"/>
        <dbReference type="ChEBI" id="CHEBI:15378"/>
        <dbReference type="ChEBI" id="CHEBI:33737"/>
        <dbReference type="ChEBI" id="CHEBI:33738"/>
        <dbReference type="ChEBI" id="CHEBI:57783"/>
        <dbReference type="ChEBI" id="CHEBI:58349"/>
        <dbReference type="EC" id="1.18.1.6"/>
    </reaction>
</comment>
<dbReference type="Pfam" id="PF13450">
    <property type="entry name" value="NAD_binding_8"/>
    <property type="match status" value="1"/>
</dbReference>
<name>A0A0D2ASY1_9PEZI</name>
<evidence type="ECO:0000256" key="10">
    <source>
        <dbReference type="PIRSR" id="PIRSR000362-2"/>
    </source>
</evidence>
<keyword evidence="6 8" id="KW-0560">Oxidoreductase</keyword>
<dbReference type="EC" id="1.18.1.6" evidence="8"/>
<dbReference type="InterPro" id="IPR055275">
    <property type="entry name" value="Ferredox_Rdtase"/>
</dbReference>
<feature type="binding site" evidence="10">
    <location>
        <begin position="230"/>
        <end position="233"/>
    </location>
    <ligand>
        <name>NADP(+)</name>
        <dbReference type="ChEBI" id="CHEBI:58349"/>
    </ligand>
</feature>
<comment type="cofactor">
    <cofactor evidence="1 8 9">
        <name>FAD</name>
        <dbReference type="ChEBI" id="CHEBI:57692"/>
    </cofactor>
</comment>
<feature type="binding site" evidence="10">
    <location>
        <position position="467"/>
    </location>
    <ligand>
        <name>NADP(+)</name>
        <dbReference type="ChEBI" id="CHEBI:58349"/>
    </ligand>
</feature>
<feature type="binding site" evidence="10">
    <location>
        <position position="286"/>
    </location>
    <ligand>
        <name>NADP(+)</name>
        <dbReference type="ChEBI" id="CHEBI:58349"/>
    </ligand>
</feature>
<feature type="binding site" evidence="9">
    <location>
        <begin position="467"/>
        <end position="469"/>
    </location>
    <ligand>
        <name>FAD</name>
        <dbReference type="ChEBI" id="CHEBI:57692"/>
    </ligand>
</feature>
<dbReference type="InterPro" id="IPR021163">
    <property type="entry name" value="Ferredox_Rdtase_adrenod"/>
</dbReference>
<dbReference type="FunCoup" id="A0A0D2ASY1">
    <property type="interactions" value="557"/>
</dbReference>
<evidence type="ECO:0000256" key="8">
    <source>
        <dbReference type="PIRNR" id="PIRNR000362"/>
    </source>
</evidence>
<keyword evidence="12" id="KW-1185">Reference proteome</keyword>
<feature type="binding site" evidence="9">
    <location>
        <position position="93"/>
    </location>
    <ligand>
        <name>FAD</name>
        <dbReference type="ChEBI" id="CHEBI:57692"/>
    </ligand>
</feature>
<evidence type="ECO:0000256" key="3">
    <source>
        <dbReference type="ARBA" id="ARBA00022630"/>
    </source>
</evidence>
<dbReference type="PIRSF" id="PIRSF000362">
    <property type="entry name" value="FNR"/>
    <property type="match status" value="1"/>
</dbReference>
<feature type="binding site" evidence="10">
    <location>
        <begin position="274"/>
        <end position="275"/>
    </location>
    <ligand>
        <name>NADP(+)</name>
        <dbReference type="ChEBI" id="CHEBI:58349"/>
    </ligand>
</feature>
<feature type="binding site" evidence="9">
    <location>
        <position position="460"/>
    </location>
    <ligand>
        <name>FAD</name>
        <dbReference type="ChEBI" id="CHEBI:57692"/>
    </ligand>
</feature>
<dbReference type="GO" id="GO:0016491">
    <property type="term" value="F:oxidoreductase activity"/>
    <property type="evidence" value="ECO:0007669"/>
    <property type="project" value="UniProtKB-KW"/>
</dbReference>
<dbReference type="InParanoid" id="A0A0D2ASY1"/>
<dbReference type="GeneID" id="27314387"/>
<evidence type="ECO:0000313" key="11">
    <source>
        <dbReference type="EMBL" id="KIW02264.1"/>
    </source>
</evidence>
<comment type="subcellular location">
    <subcellularLocation>
        <location evidence="8">Mitochondrion</location>
    </subcellularLocation>
</comment>
<feature type="binding site" evidence="9">
    <location>
        <position position="122"/>
    </location>
    <ligand>
        <name>FAD</name>
        <dbReference type="ChEBI" id="CHEBI:57692"/>
    </ligand>
</feature>
<keyword evidence="4 8" id="KW-0274">FAD</keyword>
<organism evidence="11 12">
    <name type="scientific">Verruconis gallopava</name>
    <dbReference type="NCBI Taxonomy" id="253628"/>
    <lineage>
        <taxon>Eukaryota</taxon>
        <taxon>Fungi</taxon>
        <taxon>Dikarya</taxon>
        <taxon>Ascomycota</taxon>
        <taxon>Pezizomycotina</taxon>
        <taxon>Dothideomycetes</taxon>
        <taxon>Pleosporomycetidae</taxon>
        <taxon>Venturiales</taxon>
        <taxon>Sympoventuriaceae</taxon>
        <taxon>Verruconis</taxon>
    </lineage>
</organism>
<dbReference type="Proteomes" id="UP000053259">
    <property type="component" value="Unassembled WGS sequence"/>
</dbReference>
<dbReference type="InterPro" id="IPR036188">
    <property type="entry name" value="FAD/NAD-bd_sf"/>
</dbReference>
<dbReference type="AlphaFoldDB" id="A0A0D2ASY1"/>
<evidence type="ECO:0000256" key="9">
    <source>
        <dbReference type="PIRSR" id="PIRSR000362-1"/>
    </source>
</evidence>
<sequence length="562" mass="62232">MFLCHRCATRLLVSNRSSTRAAGKRDFSTAAVSTEQTSVLTSVVSRHQLRLHQSSTSGSKLARLSLVGISRRYSTPSGSHRPFRLAIIGAGPAGFYTASRLLKQHHGAKIDMYERLPVPFGLVRYGVAPDHPEVKNCQDRFEEIAQTPGFDFIGNVEVGRQVPFEMLRRHYDAILFTYGASEDRKLGVEGEHFRNVWSARSFVAWYNGLPGYSNLGFDLKNATNAAIIGQGNVSLDVARILLTPVDSLRRTDIPEPVLQELSESNVRKVAAIGRRGPLQAAFTIKEIRELTVIPDVRFEHVDPSFFPSDLKSLPRARRRIAELLLKASAGSASSAESKSKSFALEFLWSPIKFVDRPEAREVLASISLQKQAFAVDADPYDPSATVQAVSEQPRAFSASLAFRSIGYKSIELPGLSDLGIHFDKRRGVIPNRGGRVVQEATGQPGVELSQVLPGLYVAGWVKRGPTGVIASTMEDAFATADCIMQDIDAGRQFLNGDLVSECVRDGWHGVLRELQSQCLSVRRTDWNDWRQIDKVERERGARLGKEREKITSVEDMLRVLDG</sequence>
<evidence type="ECO:0000256" key="6">
    <source>
        <dbReference type="ARBA" id="ARBA00023002"/>
    </source>
</evidence>
<evidence type="ECO:0000313" key="12">
    <source>
        <dbReference type="Proteomes" id="UP000053259"/>
    </source>
</evidence>
<dbReference type="PANTHER" id="PTHR48467">
    <property type="entry name" value="GLUTAMATE SYNTHASE 1 [NADH], CHLOROPLASTIC-LIKE"/>
    <property type="match status" value="1"/>
</dbReference>
<dbReference type="GO" id="GO:0005739">
    <property type="term" value="C:mitochondrion"/>
    <property type="evidence" value="ECO:0007669"/>
    <property type="project" value="UniProtKB-SubCell"/>
</dbReference>